<protein>
    <submittedName>
        <fullName evidence="1">Uncharacterized protein</fullName>
    </submittedName>
</protein>
<accession>A0AAD6ZM46</accession>
<keyword evidence="2" id="KW-1185">Reference proteome</keyword>
<name>A0AAD6ZM46_9AGAR</name>
<evidence type="ECO:0000313" key="2">
    <source>
        <dbReference type="Proteomes" id="UP001218218"/>
    </source>
</evidence>
<dbReference type="Proteomes" id="UP001218218">
    <property type="component" value="Unassembled WGS sequence"/>
</dbReference>
<dbReference type="AlphaFoldDB" id="A0AAD6ZM46"/>
<reference evidence="1" key="1">
    <citation type="submission" date="2023-03" db="EMBL/GenBank/DDBJ databases">
        <title>Massive genome expansion in bonnet fungi (Mycena s.s.) driven by repeated elements and novel gene families across ecological guilds.</title>
        <authorList>
            <consortium name="Lawrence Berkeley National Laboratory"/>
            <person name="Harder C.B."/>
            <person name="Miyauchi S."/>
            <person name="Viragh M."/>
            <person name="Kuo A."/>
            <person name="Thoen E."/>
            <person name="Andreopoulos B."/>
            <person name="Lu D."/>
            <person name="Skrede I."/>
            <person name="Drula E."/>
            <person name="Henrissat B."/>
            <person name="Morin E."/>
            <person name="Kohler A."/>
            <person name="Barry K."/>
            <person name="LaButti K."/>
            <person name="Morin E."/>
            <person name="Salamov A."/>
            <person name="Lipzen A."/>
            <person name="Mereny Z."/>
            <person name="Hegedus B."/>
            <person name="Baldrian P."/>
            <person name="Stursova M."/>
            <person name="Weitz H."/>
            <person name="Taylor A."/>
            <person name="Grigoriev I.V."/>
            <person name="Nagy L.G."/>
            <person name="Martin F."/>
            <person name="Kauserud H."/>
        </authorList>
    </citation>
    <scope>NUCLEOTIDE SEQUENCE</scope>
    <source>
        <strain evidence="1">CBHHK002</strain>
    </source>
</reference>
<evidence type="ECO:0000313" key="1">
    <source>
        <dbReference type="EMBL" id="KAJ7328489.1"/>
    </source>
</evidence>
<gene>
    <name evidence="1" type="ORF">DFH08DRAFT_884042</name>
</gene>
<comment type="caution">
    <text evidence="1">The sequence shown here is derived from an EMBL/GenBank/DDBJ whole genome shotgun (WGS) entry which is preliminary data.</text>
</comment>
<organism evidence="1 2">
    <name type="scientific">Mycena albidolilacea</name>
    <dbReference type="NCBI Taxonomy" id="1033008"/>
    <lineage>
        <taxon>Eukaryota</taxon>
        <taxon>Fungi</taxon>
        <taxon>Dikarya</taxon>
        <taxon>Basidiomycota</taxon>
        <taxon>Agaricomycotina</taxon>
        <taxon>Agaricomycetes</taxon>
        <taxon>Agaricomycetidae</taxon>
        <taxon>Agaricales</taxon>
        <taxon>Marasmiineae</taxon>
        <taxon>Mycenaceae</taxon>
        <taxon>Mycena</taxon>
    </lineage>
</organism>
<proteinExistence type="predicted"/>
<sequence>MDGMNGRVNQEDDAAYLRRKTNVLSTRSMRKLPRGLGFLTWFWFSDDAGVGVTMGGNGAEVRDGVVYTSSTTLSSPWKAPCSSTDITADRRSGLLCGAGDTERRRRSKLDVRRRRRERERRYADGWSSKTCGAIPLITSREDGLKLSSAASWAACCCALGPGGGDLDLSSRLRPSPTLTASPPLILASCTAGSRGMDDDAGEGVVYGRPQAAACSLLDARPRRKPGARTQVGGCIEE</sequence>
<dbReference type="EMBL" id="JARIHO010000039">
    <property type="protein sequence ID" value="KAJ7328489.1"/>
    <property type="molecule type" value="Genomic_DNA"/>
</dbReference>